<evidence type="ECO:0000313" key="3">
    <source>
        <dbReference type="EnsemblMetazoa" id="HelroP159590"/>
    </source>
</evidence>
<dbReference type="HOGENOM" id="CLU_1637236_0_0_1"/>
<proteinExistence type="predicted"/>
<dbReference type="KEGG" id="hro:HELRODRAFT_159590"/>
<evidence type="ECO:0000256" key="1">
    <source>
        <dbReference type="SAM" id="MobiDB-lite"/>
    </source>
</evidence>
<feature type="compositionally biased region" description="Low complexity" evidence="1">
    <location>
        <begin position="27"/>
        <end position="44"/>
    </location>
</feature>
<dbReference type="InParanoid" id="T1EP75"/>
<dbReference type="RefSeq" id="XP_009009716.1">
    <property type="nucleotide sequence ID" value="XM_009011468.1"/>
</dbReference>
<evidence type="ECO:0000313" key="2">
    <source>
        <dbReference type="EMBL" id="ESO12996.1"/>
    </source>
</evidence>
<protein>
    <submittedName>
        <fullName evidence="2 3">Uncharacterized protein</fullName>
    </submittedName>
</protein>
<name>T1EP75_HELRO</name>
<organism evidence="3 4">
    <name type="scientific">Helobdella robusta</name>
    <name type="common">Californian leech</name>
    <dbReference type="NCBI Taxonomy" id="6412"/>
    <lineage>
        <taxon>Eukaryota</taxon>
        <taxon>Metazoa</taxon>
        <taxon>Spiralia</taxon>
        <taxon>Lophotrochozoa</taxon>
        <taxon>Annelida</taxon>
        <taxon>Clitellata</taxon>
        <taxon>Hirudinea</taxon>
        <taxon>Rhynchobdellida</taxon>
        <taxon>Glossiphoniidae</taxon>
        <taxon>Helobdella</taxon>
    </lineage>
</organism>
<dbReference type="AlphaFoldDB" id="T1EP75"/>
<dbReference type="EMBL" id="KB095811">
    <property type="protein sequence ID" value="ESO12996.1"/>
    <property type="molecule type" value="Genomic_DNA"/>
</dbReference>
<evidence type="ECO:0000313" key="4">
    <source>
        <dbReference type="Proteomes" id="UP000015101"/>
    </source>
</evidence>
<reference evidence="4" key="1">
    <citation type="submission" date="2012-12" db="EMBL/GenBank/DDBJ databases">
        <authorList>
            <person name="Hellsten U."/>
            <person name="Grimwood J."/>
            <person name="Chapman J.A."/>
            <person name="Shapiro H."/>
            <person name="Aerts A."/>
            <person name="Otillar R.P."/>
            <person name="Terry A.Y."/>
            <person name="Boore J.L."/>
            <person name="Simakov O."/>
            <person name="Marletaz F."/>
            <person name="Cho S.-J."/>
            <person name="Edsinger-Gonzales E."/>
            <person name="Havlak P."/>
            <person name="Kuo D.-H."/>
            <person name="Larsson T."/>
            <person name="Lv J."/>
            <person name="Arendt D."/>
            <person name="Savage R."/>
            <person name="Osoegawa K."/>
            <person name="de Jong P."/>
            <person name="Lindberg D.R."/>
            <person name="Seaver E.C."/>
            <person name="Weisblat D.A."/>
            <person name="Putnam N.H."/>
            <person name="Grigoriev I.V."/>
            <person name="Rokhsar D.S."/>
        </authorList>
    </citation>
    <scope>NUCLEOTIDE SEQUENCE</scope>
</reference>
<dbReference type="EnsemblMetazoa" id="HelroT159590">
    <property type="protein sequence ID" value="HelroP159590"/>
    <property type="gene ID" value="HelroG159590"/>
</dbReference>
<reference evidence="2 4" key="2">
    <citation type="journal article" date="2013" name="Nature">
        <title>Insights into bilaterian evolution from three spiralian genomes.</title>
        <authorList>
            <person name="Simakov O."/>
            <person name="Marletaz F."/>
            <person name="Cho S.J."/>
            <person name="Edsinger-Gonzales E."/>
            <person name="Havlak P."/>
            <person name="Hellsten U."/>
            <person name="Kuo D.H."/>
            <person name="Larsson T."/>
            <person name="Lv J."/>
            <person name="Arendt D."/>
            <person name="Savage R."/>
            <person name="Osoegawa K."/>
            <person name="de Jong P."/>
            <person name="Grimwood J."/>
            <person name="Chapman J.A."/>
            <person name="Shapiro H."/>
            <person name="Aerts A."/>
            <person name="Otillar R.P."/>
            <person name="Terry A.Y."/>
            <person name="Boore J.L."/>
            <person name="Grigoriev I.V."/>
            <person name="Lindberg D.R."/>
            <person name="Seaver E.C."/>
            <person name="Weisblat D.A."/>
            <person name="Putnam N.H."/>
            <person name="Rokhsar D.S."/>
        </authorList>
    </citation>
    <scope>NUCLEOTIDE SEQUENCE</scope>
</reference>
<dbReference type="EMBL" id="AMQM01000278">
    <property type="status" value="NOT_ANNOTATED_CDS"/>
    <property type="molecule type" value="Genomic_DNA"/>
</dbReference>
<dbReference type="CTD" id="20198375"/>
<sequence length="162" mass="18428">MHQRYKSRHEVYSFTTAFDVYRHTASEKSLPSSLDSSSKNSPTEQTEKSKKSTKHHPLQSHSPTSIFRFPNLLSRSEDNEYDEFFRKDICRKLRNFGKSGGGGAVQSVASGLAKGIIDSKITEWWPTSHGQEADASKVVDHQEIHIYIYANRHKNPNALDAY</sequence>
<keyword evidence="4" id="KW-1185">Reference proteome</keyword>
<accession>T1EP75</accession>
<reference evidence="3" key="3">
    <citation type="submission" date="2015-06" db="UniProtKB">
        <authorList>
            <consortium name="EnsemblMetazoa"/>
        </authorList>
    </citation>
    <scope>IDENTIFICATION</scope>
</reference>
<feature type="region of interest" description="Disordered" evidence="1">
    <location>
        <begin position="27"/>
        <end position="66"/>
    </location>
</feature>
<dbReference type="GeneID" id="20198375"/>
<gene>
    <name evidence="3" type="primary">20198375</name>
    <name evidence="2" type="ORF">HELRODRAFT_159590</name>
</gene>
<dbReference type="Proteomes" id="UP000015101">
    <property type="component" value="Unassembled WGS sequence"/>
</dbReference>